<dbReference type="InterPro" id="IPR011990">
    <property type="entry name" value="TPR-like_helical_dom_sf"/>
</dbReference>
<evidence type="ECO:0000313" key="1">
    <source>
        <dbReference type="EMBL" id="AQZ68821.1"/>
    </source>
</evidence>
<dbReference type="Proteomes" id="UP000190797">
    <property type="component" value="Chromosome"/>
</dbReference>
<dbReference type="AlphaFoldDB" id="A0A1V0AF11"/>
<proteinExistence type="predicted"/>
<dbReference type="KEGG" id="noa:BKM31_51675"/>
<keyword evidence="2" id="KW-1185">Reference proteome</keyword>
<dbReference type="EMBL" id="CP017717">
    <property type="protein sequence ID" value="AQZ68821.1"/>
    <property type="molecule type" value="Genomic_DNA"/>
</dbReference>
<accession>A0A1V0AF11</accession>
<organism evidence="1 2">
    <name type="scientific">[Actinomadura] parvosata subsp. kistnae</name>
    <dbReference type="NCBI Taxonomy" id="1909395"/>
    <lineage>
        <taxon>Bacteria</taxon>
        <taxon>Bacillati</taxon>
        <taxon>Actinomycetota</taxon>
        <taxon>Actinomycetes</taxon>
        <taxon>Streptosporangiales</taxon>
        <taxon>Streptosporangiaceae</taxon>
        <taxon>Nonomuraea</taxon>
    </lineage>
</organism>
<protein>
    <submittedName>
        <fullName evidence="1">Transcriptional regulator</fullName>
    </submittedName>
</protein>
<name>A0A1V0AF11_9ACTN</name>
<evidence type="ECO:0000313" key="2">
    <source>
        <dbReference type="Proteomes" id="UP000190797"/>
    </source>
</evidence>
<dbReference type="Gene3D" id="1.25.40.10">
    <property type="entry name" value="Tetratricopeptide repeat domain"/>
    <property type="match status" value="1"/>
</dbReference>
<sequence length="448" mass="48329">MSEPNMLLDALLAQAGISHAGLAARINRATASAGRPTRYDHTAVARWIRDSAIPRGDVPEIICEIVGAKAGRVLGLTDIGMARTPGDGLETGLPHTVDQAVALWRGDLSGKVLPVDAAMIDGPSAIAPVFEWENPPHEVDVSRRGPQPVEMHDVQALKCARIRYEQMYRRVGGVPVGTRLVAFLNTSVAPLLKGSHDDTLGRELFRAAGGLVALAGICAYGSDRQALSQRYLFHALRMAKASSNLAFGGYVIALLANQAMAQAKYRRVIQYCETALRGARGHPSPALATDLHLLQAKAYARISDRASCHAHMRMAESTAARIRQGEEPAETGYVQPGLLECQHAEALRRLGDLTSARMYAEEALRLAGTCHLRGQAHRLATLALILAESDELEQAAATAESMLDRTEGMESERLAERIESVTTVLGAHDTRPVKDFVARARQQTGLPL</sequence>
<dbReference type="RefSeq" id="WP_080045208.1">
    <property type="nucleotide sequence ID" value="NZ_CP017717.1"/>
</dbReference>
<gene>
    <name evidence="1" type="ORF">BKM31_51675</name>
</gene>
<reference evidence="2" key="1">
    <citation type="journal article" date="2017" name="Med. Chem. Commun.">
        <title>Nonomuraea sp. ATCC 55076 harbours the largest actinomycete chromosome to date and the kistamicin biosynthetic gene cluster.</title>
        <authorList>
            <person name="Nazari B."/>
            <person name="Forneris C.C."/>
            <person name="Gibson M.I."/>
            <person name="Moon K."/>
            <person name="Schramma K.R."/>
            <person name="Seyedsayamdost M.R."/>
        </authorList>
    </citation>
    <scope>NUCLEOTIDE SEQUENCE [LARGE SCALE GENOMIC DNA]</scope>
    <source>
        <strain evidence="2">ATCC 55076</strain>
    </source>
</reference>
<dbReference type="STRING" id="1909395.BKM31_51675"/>
<dbReference type="OrthoDB" id="3213425at2"/>